<keyword evidence="2 5" id="KW-0489">Methyltransferase</keyword>
<evidence type="ECO:0000313" key="10">
    <source>
        <dbReference type="Proteomes" id="UP000257123"/>
    </source>
</evidence>
<dbReference type="UniPathway" id="UPA00148">
    <property type="reaction ID" value="UER00229"/>
</dbReference>
<dbReference type="PANTHER" id="PTHR43182">
    <property type="entry name" value="COBALT-PRECORRIN-6B C(15)-METHYLTRANSFERASE (DECARBOXYLATING)"/>
    <property type="match status" value="1"/>
</dbReference>
<dbReference type="EMBL" id="NMUE01000031">
    <property type="protein sequence ID" value="RFA94844.1"/>
    <property type="molecule type" value="Genomic_DNA"/>
</dbReference>
<feature type="binding site" evidence="5">
    <location>
        <position position="72"/>
    </location>
    <ligand>
        <name>S-adenosyl-L-methionine</name>
        <dbReference type="ChEBI" id="CHEBI:59789"/>
    </ligand>
</feature>
<dbReference type="SUPFAM" id="SSF53335">
    <property type="entry name" value="S-adenosyl-L-methionine-dependent methyltransferases"/>
    <property type="match status" value="1"/>
</dbReference>
<dbReference type="GO" id="GO:0019251">
    <property type="term" value="P:anaerobic cobalamin biosynthetic process"/>
    <property type="evidence" value="ECO:0007669"/>
    <property type="project" value="UniProtKB-UniRule"/>
</dbReference>
<dbReference type="InterPro" id="IPR025714">
    <property type="entry name" value="Methyltranfer_dom"/>
</dbReference>
<dbReference type="HAMAP" id="MF_00786">
    <property type="entry name" value="CbiT"/>
    <property type="match status" value="1"/>
</dbReference>
<evidence type="ECO:0000256" key="5">
    <source>
        <dbReference type="HAMAP-Rule" id="MF_00786"/>
    </source>
</evidence>
<feature type="binding site" evidence="5">
    <location>
        <begin position="48"/>
        <end position="52"/>
    </location>
    <ligand>
        <name>S-adenosyl-L-methionine</name>
        <dbReference type="ChEBI" id="CHEBI:59789"/>
    </ligand>
</feature>
<dbReference type="GO" id="GO:0008276">
    <property type="term" value="F:protein methyltransferase activity"/>
    <property type="evidence" value="ECO:0007669"/>
    <property type="project" value="InterPro"/>
</dbReference>
<organism evidence="8 9">
    <name type="scientific">Pyrobaculum aerophilum</name>
    <dbReference type="NCBI Taxonomy" id="13773"/>
    <lineage>
        <taxon>Archaea</taxon>
        <taxon>Thermoproteota</taxon>
        <taxon>Thermoprotei</taxon>
        <taxon>Thermoproteales</taxon>
        <taxon>Thermoproteaceae</taxon>
        <taxon>Pyrobaculum</taxon>
    </lineage>
</organism>
<evidence type="ECO:0000313" key="9">
    <source>
        <dbReference type="Proteomes" id="UP000256877"/>
    </source>
</evidence>
<dbReference type="InterPro" id="IPR029063">
    <property type="entry name" value="SAM-dependent_MTases_sf"/>
</dbReference>
<evidence type="ECO:0000256" key="2">
    <source>
        <dbReference type="ARBA" id="ARBA00022603"/>
    </source>
</evidence>
<comment type="caution">
    <text evidence="8">The sequence shown here is derived from an EMBL/GenBank/DDBJ whole genome shotgun (WGS) entry which is preliminary data.</text>
</comment>
<dbReference type="GO" id="GO:0032259">
    <property type="term" value="P:methylation"/>
    <property type="evidence" value="ECO:0007669"/>
    <property type="project" value="UniProtKB-KW"/>
</dbReference>
<dbReference type="RefSeq" id="WP_116421510.1">
    <property type="nucleotide sequence ID" value="NZ_NMUE01000031.1"/>
</dbReference>
<evidence type="ECO:0000256" key="1">
    <source>
        <dbReference type="ARBA" id="ARBA00022573"/>
    </source>
</evidence>
<comment type="function">
    <text evidence="5">Catalyzes the methylation of C-15 in cobalt-precorrin-6B followed by the decarboxylation of C-12 to form cobalt-precorrin-7.</text>
</comment>
<proteinExistence type="inferred from homology"/>
<evidence type="ECO:0000256" key="4">
    <source>
        <dbReference type="ARBA" id="ARBA00022691"/>
    </source>
</evidence>
<protein>
    <recommendedName>
        <fullName evidence="5">Probable cobalt-precorrin-6B C(15)-methyltransferase (decarboxylating)</fullName>
        <ecNumber evidence="5">2.1.1.196</ecNumber>
    </recommendedName>
</protein>
<comment type="similarity">
    <text evidence="5">Belongs to the methyltransferase superfamily. Archaeal-type CbiT family.</text>
</comment>
<feature type="binding site" evidence="5">
    <location>
        <position position="101"/>
    </location>
    <ligand>
        <name>S-adenosyl-L-methionine</name>
        <dbReference type="ChEBI" id="CHEBI:59789"/>
    </ligand>
</feature>
<dbReference type="InterPro" id="IPR023475">
    <property type="entry name" value="CbiT"/>
</dbReference>
<name>A0A371R4Y7_9CREN</name>
<dbReference type="CDD" id="cd02440">
    <property type="entry name" value="AdoMet_MTases"/>
    <property type="match status" value="1"/>
</dbReference>
<sequence length="196" mass="20896">MSWPYATPGIPDEEFIRAEGVPMTKAEIRALALSKLRLIKGGTLVDVGCGTGTISVEAALIMGEGSKVYAIDKDPLAVEITKKNAAKFGVGDRVIVAEGDALELLPKLPRSNRYFLGGGGRELPMLFQTALELAGTGGVIVADVITLESLRLALDFLENAGVKYEIAQVYIARGRRLGGYTILSPLNPVYIITAYA</sequence>
<dbReference type="EC" id="2.1.1.196" evidence="5"/>
<feature type="binding site" evidence="5">
    <location>
        <position position="24"/>
    </location>
    <ligand>
        <name>S-adenosyl-L-methionine</name>
        <dbReference type="ChEBI" id="CHEBI:59789"/>
    </ligand>
</feature>
<dbReference type="InterPro" id="IPR050714">
    <property type="entry name" value="Cobalamin_biosynth_MTase"/>
</dbReference>
<keyword evidence="1 5" id="KW-0169">Cobalamin biosynthesis</keyword>
<evidence type="ECO:0000313" key="8">
    <source>
        <dbReference type="EMBL" id="RFA99135.1"/>
    </source>
</evidence>
<dbReference type="NCBIfam" id="TIGR02469">
    <property type="entry name" value="CbiT"/>
    <property type="match status" value="1"/>
</dbReference>
<dbReference type="PANTHER" id="PTHR43182:SF1">
    <property type="entry name" value="COBALT-PRECORRIN-7 C(5)-METHYLTRANSFERASE"/>
    <property type="match status" value="1"/>
</dbReference>
<dbReference type="Proteomes" id="UP000256877">
    <property type="component" value="Unassembled WGS sequence"/>
</dbReference>
<evidence type="ECO:0000256" key="3">
    <source>
        <dbReference type="ARBA" id="ARBA00022679"/>
    </source>
</evidence>
<keyword evidence="4 5" id="KW-0949">S-adenosyl-L-methionine</keyword>
<dbReference type="NCBIfam" id="NF001556">
    <property type="entry name" value="PRK00377.1"/>
    <property type="match status" value="1"/>
</dbReference>
<dbReference type="InterPro" id="IPR014008">
    <property type="entry name" value="Cbl_synth_MTase_CbiT"/>
</dbReference>
<comment type="pathway">
    <text evidence="5">Cofactor biosynthesis; adenosylcobalamin biosynthesis; cob(II)yrinate a,c-diamide from sirohydrochlorin (anaerobic route): step 8/10.</text>
</comment>
<dbReference type="AlphaFoldDB" id="A0A371R4Y7"/>
<reference evidence="9 10" key="1">
    <citation type="submission" date="2017-07" db="EMBL/GenBank/DDBJ databases">
        <title>Draft genome sequence of aerobic hyperthermophilic archaea, Pyrobaculum aerophilum YKB31 and YKB32.</title>
        <authorList>
            <person name="Mochizuki T."/>
            <person name="Berliner A.J."/>
            <person name="Yoshida-Takashima Y."/>
            <person name="Takaki Y."/>
            <person name="Nunoura T."/>
            <person name="Takai K."/>
        </authorList>
    </citation>
    <scope>NUCLEOTIDE SEQUENCE [LARGE SCALE GENOMIC DNA]</scope>
    <source>
        <strain evidence="7 10">YKB31</strain>
        <strain evidence="8 9">YKB32</strain>
    </source>
</reference>
<dbReference type="Gene3D" id="3.40.50.150">
    <property type="entry name" value="Vaccinia Virus protein VP39"/>
    <property type="match status" value="1"/>
</dbReference>
<comment type="catalytic activity">
    <reaction evidence="5">
        <text>Co-precorrin-6B + S-adenosyl-L-methionine = Co-precorrin-7 + S-adenosyl-L-homocysteine + CO2</text>
        <dbReference type="Rhea" id="RHEA:36067"/>
        <dbReference type="ChEBI" id="CHEBI:16526"/>
        <dbReference type="ChEBI" id="CHEBI:57856"/>
        <dbReference type="ChEBI" id="CHEBI:59789"/>
        <dbReference type="ChEBI" id="CHEBI:70791"/>
        <dbReference type="ChEBI" id="CHEBI:72780"/>
        <dbReference type="EC" id="2.1.1.196"/>
    </reaction>
</comment>
<evidence type="ECO:0000313" key="7">
    <source>
        <dbReference type="EMBL" id="RFA94844.1"/>
    </source>
</evidence>
<accession>A0A371R4Y7</accession>
<dbReference type="EMBL" id="NMUF01000010">
    <property type="protein sequence ID" value="RFA99135.1"/>
    <property type="molecule type" value="Genomic_DNA"/>
</dbReference>
<evidence type="ECO:0000259" key="6">
    <source>
        <dbReference type="Pfam" id="PF13847"/>
    </source>
</evidence>
<dbReference type="Proteomes" id="UP000257123">
    <property type="component" value="Unassembled WGS sequence"/>
</dbReference>
<feature type="domain" description="Methyltransferase" evidence="6">
    <location>
        <begin position="40"/>
        <end position="107"/>
    </location>
</feature>
<gene>
    <name evidence="5 8" type="primary">cbiT</name>
    <name evidence="7" type="ORF">CGL51_09185</name>
    <name evidence="8" type="ORF">CGL52_05365</name>
</gene>
<dbReference type="OrthoDB" id="6027at2157"/>
<dbReference type="Pfam" id="PF13847">
    <property type="entry name" value="Methyltransf_31"/>
    <property type="match status" value="1"/>
</dbReference>
<keyword evidence="3 5" id="KW-0808">Transferase</keyword>